<dbReference type="AlphaFoldDB" id="A0A183NJ61"/>
<name>A0A183NJ61_9TREM</name>
<dbReference type="PANTHER" id="PTHR46504">
    <property type="entry name" value="TRNASE Z TRZ1"/>
    <property type="match status" value="1"/>
</dbReference>
<keyword evidence="2" id="KW-1185">Reference proteome</keyword>
<dbReference type="SUPFAM" id="SSF56281">
    <property type="entry name" value="Metallo-hydrolase/oxidoreductase"/>
    <property type="match status" value="1"/>
</dbReference>
<evidence type="ECO:0000313" key="2">
    <source>
        <dbReference type="Proteomes" id="UP000269396"/>
    </source>
</evidence>
<dbReference type="Gene3D" id="3.60.15.10">
    <property type="entry name" value="Ribonuclease Z/Hydroxyacylglutathione hydrolase-like"/>
    <property type="match status" value="1"/>
</dbReference>
<dbReference type="STRING" id="31246.A0A183NJ61"/>
<organism evidence="1 2">
    <name type="scientific">Schistosoma mattheei</name>
    <dbReference type="NCBI Taxonomy" id="31246"/>
    <lineage>
        <taxon>Eukaryota</taxon>
        <taxon>Metazoa</taxon>
        <taxon>Spiralia</taxon>
        <taxon>Lophotrochozoa</taxon>
        <taxon>Platyhelminthes</taxon>
        <taxon>Trematoda</taxon>
        <taxon>Digenea</taxon>
        <taxon>Strigeidida</taxon>
        <taxon>Schistosomatoidea</taxon>
        <taxon>Schistosomatidae</taxon>
        <taxon>Schistosoma</taxon>
    </lineage>
</organism>
<reference evidence="1 2" key="1">
    <citation type="submission" date="2018-11" db="EMBL/GenBank/DDBJ databases">
        <authorList>
            <consortium name="Pathogen Informatics"/>
        </authorList>
    </citation>
    <scope>NUCLEOTIDE SEQUENCE [LARGE SCALE GENOMIC DNA]</scope>
    <source>
        <strain>Denwood</strain>
        <strain evidence="2">Zambia</strain>
    </source>
</reference>
<protein>
    <submittedName>
        <fullName evidence="1">Uncharacterized protein</fullName>
    </submittedName>
</protein>
<proteinExistence type="predicted"/>
<gene>
    <name evidence="1" type="ORF">SMTD_LOCUS2147</name>
</gene>
<evidence type="ECO:0000313" key="1">
    <source>
        <dbReference type="EMBL" id="VDO84619.1"/>
    </source>
</evidence>
<dbReference type="InterPro" id="IPR036866">
    <property type="entry name" value="RibonucZ/Hydroxyglut_hydro"/>
</dbReference>
<sequence>MLDFHLDHSFLPIIYLLGNLIVKLPISSHGHADHIGAIAQHMKKRALNSLGTATYFMPKHLVPHVKTICDAFTAMSEKVDSDFVGTFVPVEPGNKYELSNNWHVVVFSTDHSITSVGYLLYSRDPTGKEVPEIAYLGMFEYY</sequence>
<dbReference type="PANTHER" id="PTHR46504:SF2">
    <property type="entry name" value="TRNASE Z TRZ1"/>
    <property type="match status" value="1"/>
</dbReference>
<dbReference type="Proteomes" id="UP000269396">
    <property type="component" value="Unassembled WGS sequence"/>
</dbReference>
<accession>A0A183NJ61</accession>
<dbReference type="EMBL" id="UZAL01002772">
    <property type="protein sequence ID" value="VDO84619.1"/>
    <property type="molecule type" value="Genomic_DNA"/>
</dbReference>